<sequence length="182" mass="20675">MGLKSMVVRHQRKPDLPVPSADPALYRVGQASSLLGMPSEILTLIASHCIFDGREHLPYKNPSFGTSFSGICGNLQSIHSYVLYKQLPWICVHLQGHRDSIELMQPLRALPSTLVSESRIRPVMVVRGLKDRDLLDKENYIRFFVPVISCYTADLFAKISSGTWRLNVYFDDRIRRAISTRT</sequence>
<gene>
    <name evidence="1" type="ORF">PMZ80_009019</name>
</gene>
<reference evidence="1 2" key="1">
    <citation type="journal article" date="2023" name="Res Sq">
        <title>Genomic and morphological characterization of Knufia obscura isolated from the Mars 2020 spacecraft assembly facility.</title>
        <authorList>
            <person name="Chander A.M."/>
            <person name="Teixeira M.M."/>
            <person name="Singh N.K."/>
            <person name="Williams M.P."/>
            <person name="Parker C.W."/>
            <person name="Leo P."/>
            <person name="Stajich J.E."/>
            <person name="Torok T."/>
            <person name="Tighe S."/>
            <person name="Mason C.E."/>
            <person name="Venkateswaran K."/>
        </authorList>
    </citation>
    <scope>NUCLEOTIDE SEQUENCE [LARGE SCALE GENOMIC DNA]</scope>
    <source>
        <strain evidence="1 2">CCFEE 5817</strain>
    </source>
</reference>
<accession>A0ABR0RF09</accession>
<protein>
    <submittedName>
        <fullName evidence="1">Uncharacterized protein</fullName>
    </submittedName>
</protein>
<keyword evidence="2" id="KW-1185">Reference proteome</keyword>
<dbReference type="EMBL" id="JAVHJV010000012">
    <property type="protein sequence ID" value="KAK5938827.1"/>
    <property type="molecule type" value="Genomic_DNA"/>
</dbReference>
<organism evidence="1 2">
    <name type="scientific">Knufia obscura</name>
    <dbReference type="NCBI Taxonomy" id="1635080"/>
    <lineage>
        <taxon>Eukaryota</taxon>
        <taxon>Fungi</taxon>
        <taxon>Dikarya</taxon>
        <taxon>Ascomycota</taxon>
        <taxon>Pezizomycotina</taxon>
        <taxon>Eurotiomycetes</taxon>
        <taxon>Chaetothyriomycetidae</taxon>
        <taxon>Chaetothyriales</taxon>
        <taxon>Trichomeriaceae</taxon>
        <taxon>Knufia</taxon>
    </lineage>
</organism>
<dbReference type="Proteomes" id="UP001334248">
    <property type="component" value="Unassembled WGS sequence"/>
</dbReference>
<dbReference type="RefSeq" id="XP_064726917.1">
    <property type="nucleotide sequence ID" value="XM_064877415.1"/>
</dbReference>
<evidence type="ECO:0000313" key="1">
    <source>
        <dbReference type="EMBL" id="KAK5938827.1"/>
    </source>
</evidence>
<name>A0ABR0RF09_9EURO</name>
<evidence type="ECO:0000313" key="2">
    <source>
        <dbReference type="Proteomes" id="UP001334248"/>
    </source>
</evidence>
<dbReference type="GeneID" id="90002468"/>
<comment type="caution">
    <text evidence="1">The sequence shown here is derived from an EMBL/GenBank/DDBJ whole genome shotgun (WGS) entry which is preliminary data.</text>
</comment>
<proteinExistence type="predicted"/>